<comment type="caution">
    <text evidence="2">The sequence shown here is derived from an EMBL/GenBank/DDBJ whole genome shotgun (WGS) entry which is preliminary data.</text>
</comment>
<gene>
    <name evidence="2" type="ORF">KDL28_10705</name>
</gene>
<evidence type="ECO:0000256" key="1">
    <source>
        <dbReference type="SAM" id="MobiDB-lite"/>
    </source>
</evidence>
<dbReference type="EMBL" id="JAGSOV010000023">
    <property type="protein sequence ID" value="MCO1655523.1"/>
    <property type="molecule type" value="Genomic_DNA"/>
</dbReference>
<protein>
    <recommendedName>
        <fullName evidence="4">Helix-turn-helix protein</fullName>
    </recommendedName>
</protein>
<evidence type="ECO:0000313" key="3">
    <source>
        <dbReference type="Proteomes" id="UP001165283"/>
    </source>
</evidence>
<proteinExistence type="predicted"/>
<feature type="region of interest" description="Disordered" evidence="1">
    <location>
        <begin position="118"/>
        <end position="143"/>
    </location>
</feature>
<dbReference type="Proteomes" id="UP001165283">
    <property type="component" value="Unassembled WGS sequence"/>
</dbReference>
<evidence type="ECO:0000313" key="2">
    <source>
        <dbReference type="EMBL" id="MCO1655523.1"/>
    </source>
</evidence>
<evidence type="ECO:0008006" key="4">
    <source>
        <dbReference type="Google" id="ProtNLM"/>
    </source>
</evidence>
<dbReference type="RefSeq" id="WP_252437381.1">
    <property type="nucleotide sequence ID" value="NZ_JAGSOV010000023.1"/>
</dbReference>
<feature type="compositionally biased region" description="Basic and acidic residues" evidence="1">
    <location>
        <begin position="130"/>
        <end position="143"/>
    </location>
</feature>
<keyword evidence="3" id="KW-1185">Reference proteome</keyword>
<accession>A0ABT0ZXQ1</accession>
<organism evidence="2 3">
    <name type="scientific">Pseudonocardia humida</name>
    <dbReference type="NCBI Taxonomy" id="2800819"/>
    <lineage>
        <taxon>Bacteria</taxon>
        <taxon>Bacillati</taxon>
        <taxon>Actinomycetota</taxon>
        <taxon>Actinomycetes</taxon>
        <taxon>Pseudonocardiales</taxon>
        <taxon>Pseudonocardiaceae</taxon>
        <taxon>Pseudonocardia</taxon>
    </lineage>
</organism>
<name>A0ABT0ZXQ1_9PSEU</name>
<sequence>MTERGWSYADLERESGRALTRGRWQQLGSADVQHKFPNPESLTVIAQVLQIDVTSVVLAAARAVGLPVTAQAGDFANQLPAGTERLSDPMREAILGLIRAAVAGTAAGPVHEEVGGVTLEWPKESAPSRQDPDGPAARREADV</sequence>
<reference evidence="2" key="1">
    <citation type="submission" date="2021-04" db="EMBL/GenBank/DDBJ databases">
        <title>Pseudonocardia sp. nov., isolated from sandy soil of mangrove forest.</title>
        <authorList>
            <person name="Zan Z."/>
            <person name="Huang R."/>
            <person name="Liu W."/>
        </authorList>
    </citation>
    <scope>NUCLEOTIDE SEQUENCE</scope>
    <source>
        <strain evidence="2">S2-4</strain>
    </source>
</reference>